<comment type="caution">
    <text evidence="4">The sequence shown here is derived from an EMBL/GenBank/DDBJ whole genome shotgun (WGS) entry which is preliminary data.</text>
</comment>
<sequence length="429" mass="46404">MADAPVIAFFPEAGFGAALTCVGIANALRTRGARPVFICPPGFNGIFADYGFQEYCLPLGAPLPADEDWRAFGRRHLPHLNLSPIDQIETYVAPTWEAIVETAIGAEAPLAALLTRLRPDTVVLDNVVMFPAIARAGCPWVRIVSGAETEIPDDAIPPHCSGLATGDREGRAAFISRYLKAIAPAHGRYSRFRAAAGLAPLPPGQFLETSPDLNLLLTPSVLRHDRARPLDPGRFTHLEGAVRHEGPFDLPSFGNRQGPLIYVSFGSLGALDVALMQRMIAVFGKMRARFIVHVGAWRDAYRGVPDNVHLDGWYPQPSVLAMADLFIHHGGNSGLCEALYHGVPSLILPHGWDGHDNATRAVETGTGRKLHRADWTEEMLITTIREMFGDRAMRERLASNATVMQARSGADLAADRILALASGPRPSGG</sequence>
<dbReference type="InterPro" id="IPR010610">
    <property type="entry name" value="EryCIII-like_C"/>
</dbReference>
<keyword evidence="1" id="KW-0328">Glycosyltransferase</keyword>
<proteinExistence type="predicted"/>
<dbReference type="Pfam" id="PF06722">
    <property type="entry name" value="EryCIII-like_C"/>
    <property type="match status" value="1"/>
</dbReference>
<dbReference type="CDD" id="cd03784">
    <property type="entry name" value="GT1_Gtf-like"/>
    <property type="match status" value="1"/>
</dbReference>
<organism evidence="4 5">
    <name type="scientific">Albidovulum sediminicola</name>
    <dbReference type="NCBI Taxonomy" id="2984331"/>
    <lineage>
        <taxon>Bacteria</taxon>
        <taxon>Pseudomonadati</taxon>
        <taxon>Pseudomonadota</taxon>
        <taxon>Alphaproteobacteria</taxon>
        <taxon>Rhodobacterales</taxon>
        <taxon>Paracoccaceae</taxon>
        <taxon>Albidovulum</taxon>
    </lineage>
</organism>
<protein>
    <submittedName>
        <fullName evidence="4">Glycosyltransferase</fullName>
    </submittedName>
</protein>
<feature type="domain" description="Erythromycin biosynthesis protein CIII-like C-terminal" evidence="3">
    <location>
        <begin position="280"/>
        <end position="403"/>
    </location>
</feature>
<dbReference type="Gene3D" id="3.40.50.2000">
    <property type="entry name" value="Glycogen Phosphorylase B"/>
    <property type="match status" value="2"/>
</dbReference>
<dbReference type="InterPro" id="IPR002213">
    <property type="entry name" value="UDP_glucos_trans"/>
</dbReference>
<dbReference type="PANTHER" id="PTHR48043">
    <property type="entry name" value="EG:EG0003.4 PROTEIN-RELATED"/>
    <property type="match status" value="1"/>
</dbReference>
<accession>A0ABT2Z657</accession>
<evidence type="ECO:0000259" key="3">
    <source>
        <dbReference type="Pfam" id="PF06722"/>
    </source>
</evidence>
<evidence type="ECO:0000313" key="4">
    <source>
        <dbReference type="EMBL" id="MCV2866629.1"/>
    </source>
</evidence>
<evidence type="ECO:0000256" key="1">
    <source>
        <dbReference type="ARBA" id="ARBA00022676"/>
    </source>
</evidence>
<gene>
    <name evidence="4" type="ORF">OE647_18120</name>
</gene>
<dbReference type="EMBL" id="JAOWLA010000022">
    <property type="protein sequence ID" value="MCV2866629.1"/>
    <property type="molecule type" value="Genomic_DNA"/>
</dbReference>
<keyword evidence="2" id="KW-0808">Transferase</keyword>
<keyword evidence="5" id="KW-1185">Reference proteome</keyword>
<name>A0ABT2Z657_9RHOB</name>
<evidence type="ECO:0000313" key="5">
    <source>
        <dbReference type="Proteomes" id="UP001652503"/>
    </source>
</evidence>
<dbReference type="Proteomes" id="UP001652503">
    <property type="component" value="Unassembled WGS sequence"/>
</dbReference>
<dbReference type="SUPFAM" id="SSF53756">
    <property type="entry name" value="UDP-Glycosyltransferase/glycogen phosphorylase"/>
    <property type="match status" value="1"/>
</dbReference>
<dbReference type="RefSeq" id="WP_263723163.1">
    <property type="nucleotide sequence ID" value="NZ_JAOWLA010000022.1"/>
</dbReference>
<reference evidence="4 5" key="1">
    <citation type="submission" date="2022-10" db="EMBL/GenBank/DDBJ databases">
        <title>Defluviimonas sp. nov., isolated from ocean surface water.</title>
        <authorList>
            <person name="He W."/>
            <person name="Wang L."/>
            <person name="Zhang D.-F."/>
        </authorList>
    </citation>
    <scope>NUCLEOTIDE SEQUENCE [LARGE SCALE GENOMIC DNA]</scope>
    <source>
        <strain evidence="4 5">WL0075</strain>
    </source>
</reference>
<dbReference type="PANTHER" id="PTHR48043:SF145">
    <property type="entry name" value="FI06409P-RELATED"/>
    <property type="match status" value="1"/>
</dbReference>
<evidence type="ECO:0000256" key="2">
    <source>
        <dbReference type="ARBA" id="ARBA00022679"/>
    </source>
</evidence>
<dbReference type="InterPro" id="IPR050271">
    <property type="entry name" value="UDP-glycosyltransferase"/>
</dbReference>